<dbReference type="RefSeq" id="XP_025360446.1">
    <property type="nucleotide sequence ID" value="XM_025506791.1"/>
</dbReference>
<feature type="region of interest" description="Disordered" evidence="2">
    <location>
        <begin position="225"/>
        <end position="257"/>
    </location>
</feature>
<feature type="region of interest" description="Disordered" evidence="2">
    <location>
        <begin position="1112"/>
        <end position="1156"/>
    </location>
</feature>
<dbReference type="GeneID" id="37028614"/>
<dbReference type="EMBL" id="KZ819674">
    <property type="protein sequence ID" value="PWN25834.1"/>
    <property type="molecule type" value="Genomic_DNA"/>
</dbReference>
<feature type="coiled-coil region" evidence="1">
    <location>
        <begin position="477"/>
        <end position="504"/>
    </location>
</feature>
<feature type="region of interest" description="Disordered" evidence="2">
    <location>
        <begin position="610"/>
        <end position="629"/>
    </location>
</feature>
<gene>
    <name evidence="3" type="ORF">BDZ90DRAFT_233848</name>
</gene>
<keyword evidence="1" id="KW-0175">Coiled coil</keyword>
<proteinExistence type="predicted"/>
<feature type="compositionally biased region" description="Basic and acidic residues" evidence="2">
    <location>
        <begin position="1216"/>
        <end position="1233"/>
    </location>
</feature>
<feature type="compositionally biased region" description="Pro residues" evidence="2">
    <location>
        <begin position="1139"/>
        <end position="1150"/>
    </location>
</feature>
<dbReference type="STRING" id="1569628.A0A316ULL3"/>
<reference evidence="3 4" key="1">
    <citation type="journal article" date="2018" name="Mol. Biol. Evol.">
        <title>Broad Genomic Sampling Reveals a Smut Pathogenic Ancestry of the Fungal Clade Ustilaginomycotina.</title>
        <authorList>
            <person name="Kijpornyongpan T."/>
            <person name="Mondo S.J."/>
            <person name="Barry K."/>
            <person name="Sandor L."/>
            <person name="Lee J."/>
            <person name="Lipzen A."/>
            <person name="Pangilinan J."/>
            <person name="LaButti K."/>
            <person name="Hainaut M."/>
            <person name="Henrissat B."/>
            <person name="Grigoriev I.V."/>
            <person name="Spatafora J.W."/>
            <person name="Aime M.C."/>
        </authorList>
    </citation>
    <scope>NUCLEOTIDE SEQUENCE [LARGE SCALE GENOMIC DNA]</scope>
    <source>
        <strain evidence="3 4">MCA 5214</strain>
    </source>
</reference>
<feature type="region of interest" description="Disordered" evidence="2">
    <location>
        <begin position="401"/>
        <end position="445"/>
    </location>
</feature>
<feature type="region of interest" description="Disordered" evidence="2">
    <location>
        <begin position="1"/>
        <end position="67"/>
    </location>
</feature>
<feature type="compositionally biased region" description="Polar residues" evidence="2">
    <location>
        <begin position="310"/>
        <end position="331"/>
    </location>
</feature>
<evidence type="ECO:0000256" key="2">
    <source>
        <dbReference type="SAM" id="MobiDB-lite"/>
    </source>
</evidence>
<feature type="region of interest" description="Disordered" evidence="2">
    <location>
        <begin position="893"/>
        <end position="927"/>
    </location>
</feature>
<feature type="region of interest" description="Disordered" evidence="2">
    <location>
        <begin position="710"/>
        <end position="740"/>
    </location>
</feature>
<dbReference type="OrthoDB" id="9451547at2759"/>
<feature type="region of interest" description="Disordered" evidence="2">
    <location>
        <begin position="304"/>
        <end position="348"/>
    </location>
</feature>
<feature type="region of interest" description="Disordered" evidence="2">
    <location>
        <begin position="1209"/>
        <end position="1281"/>
    </location>
</feature>
<feature type="compositionally biased region" description="Acidic residues" evidence="2">
    <location>
        <begin position="228"/>
        <end position="242"/>
    </location>
</feature>
<evidence type="ECO:0000313" key="3">
    <source>
        <dbReference type="EMBL" id="PWN25834.1"/>
    </source>
</evidence>
<feature type="compositionally biased region" description="Low complexity" evidence="2">
    <location>
        <begin position="727"/>
        <end position="740"/>
    </location>
</feature>
<feature type="compositionally biased region" description="Polar residues" evidence="2">
    <location>
        <begin position="538"/>
        <end position="562"/>
    </location>
</feature>
<feature type="region of interest" description="Disordered" evidence="2">
    <location>
        <begin position="639"/>
        <end position="681"/>
    </location>
</feature>
<feature type="compositionally biased region" description="Basic and acidic residues" evidence="2">
    <location>
        <begin position="417"/>
        <end position="427"/>
    </location>
</feature>
<feature type="region of interest" description="Disordered" evidence="2">
    <location>
        <begin position="756"/>
        <end position="825"/>
    </location>
</feature>
<feature type="region of interest" description="Disordered" evidence="2">
    <location>
        <begin position="533"/>
        <end position="565"/>
    </location>
</feature>
<protein>
    <submittedName>
        <fullName evidence="3">Uncharacterized protein</fullName>
    </submittedName>
</protein>
<feature type="compositionally biased region" description="Polar residues" evidence="2">
    <location>
        <begin position="765"/>
        <end position="774"/>
    </location>
</feature>
<name>A0A316ULL3_9BASI</name>
<evidence type="ECO:0000256" key="1">
    <source>
        <dbReference type="SAM" id="Coils"/>
    </source>
</evidence>
<keyword evidence="4" id="KW-1185">Reference proteome</keyword>
<sequence>MSSGPHLDVTASRPRPRPPGARRISNTNQRIDHDDIDVGQPSSSSSQPSSSTAGPPSPRKAIPKIASHSHLDLDLDLDLPSHLTAALQESARVGHSGGQGHERRSTAGAASSPSPEMIAALWERARSPGLSQADPFAAVASLGAASQQGSDLAEAAAPGGEVLDQEWVGGLAREELEAMLFHASSVIRDRERDLGIAAAIGQALLQKNISLRGRHEKVMNELDSSMAYDDDDDDDEDMDDVAENFTPPTNDTVGEDETPLATERSGYFGTSSPVKAFRPTYTPSPAKQRPPLSQVVFNAGPNTDGLIHSPSATSLADSQLSSTSGYRSATQRGGRASTPYGMQTSETQKQLSLLSTQNEKLLGQLTELQDEAEDAKREGGKKLRKLNKEIEVLQMELEAATQRNSELEQENNAASGDRARASPDKARKSWAFSQPASPSISRRSTSLSLSTSISGGIDALLSKTGGHDFDDAQRALVVRLLDKMKELEATNKVLEGEKKERESRLGAALEKGVRISDEYDAVLHAHESTWSLRDHFSGDTSRGGSQLSSAVNSPQRHTQQSKRAIGNRVQVEGRKTVRTAMRYHDGEGIEVAGITPSSTLSSLASSSSSLSSLAAGRKPRRKRSALALNRPRILITPSMEDLATRRREQAEGWEDENVARSAQGAAPDAGEPGASSKDETADTLMRRTRENSLDPSDANKIAWQMRRSSLESIDDNAPRTPAKQRRASPPSAAASPASAAATSDGAYDRYMAHFSSTPVKDDNAQPMTTPSASPWQRRPSSRFYRRNSDASLHQSQEEGGRRHQQTLGSELGSVFGDQRTLDGGDDTLRVNETPASGRHLRAVTSFESLRAPSEAMSDIAHLRWSSYGGKELGGQSSSNHTIDAGGYEGAASSPLRLTGADSSRQLVHRRTTPHLSSSLEGEEADDSLWSTSLSHPLISPGSLRDRHQEPGEEQYTLLGQMSKDQPVMWADDEDYGVPLKESEARRLGLAPRRKALPASMTAGGGSGVRRMLRGRTSTAALGLLNWVTGAGTRANTTDSRPSAAIQSAEQLREEREREEMLREKYHIARQRRIGHRAQEELHEEDDDWEVQERSMALASAGALTTPQRRKAWYNRPRPMGSPVKGVTYEQPLVDSQPGPHLPSSPCPTQPNLPTSSSALALRSVTSASVRRGRRSTASAAVEEVTAWVSLVFVLILAFFVSASRGPKRILGGEEGQEWRGKQRAERRDQEARRYIQYRSKQQGMERDDEGSEGRFPRSALAGARRRGQRGAPEDAASRSSR</sequence>
<dbReference type="Proteomes" id="UP000245884">
    <property type="component" value="Unassembled WGS sequence"/>
</dbReference>
<accession>A0A316ULL3</accession>
<feature type="compositionally biased region" description="Low complexity" evidence="2">
    <location>
        <begin position="41"/>
        <end position="54"/>
    </location>
</feature>
<feature type="compositionally biased region" description="Basic and acidic residues" evidence="2">
    <location>
        <begin position="1271"/>
        <end position="1281"/>
    </location>
</feature>
<organism evidence="3 4">
    <name type="scientific">Jaminaea rosea</name>
    <dbReference type="NCBI Taxonomy" id="1569628"/>
    <lineage>
        <taxon>Eukaryota</taxon>
        <taxon>Fungi</taxon>
        <taxon>Dikarya</taxon>
        <taxon>Basidiomycota</taxon>
        <taxon>Ustilaginomycotina</taxon>
        <taxon>Exobasidiomycetes</taxon>
        <taxon>Microstromatales</taxon>
        <taxon>Microstromatales incertae sedis</taxon>
        <taxon>Jaminaea</taxon>
    </lineage>
</organism>
<feature type="region of interest" description="Disordered" evidence="2">
    <location>
        <begin position="91"/>
        <end position="114"/>
    </location>
</feature>
<evidence type="ECO:0000313" key="4">
    <source>
        <dbReference type="Proteomes" id="UP000245884"/>
    </source>
</evidence>